<proteinExistence type="predicted"/>
<keyword evidence="5" id="KW-1185">Reference proteome</keyword>
<dbReference type="Pfam" id="PF00013">
    <property type="entry name" value="KH_1"/>
    <property type="match status" value="1"/>
</dbReference>
<keyword evidence="2" id="KW-0694">RNA-binding</keyword>
<protein>
    <submittedName>
        <fullName evidence="4">KH domain-containing protein</fullName>
    </submittedName>
</protein>
<dbReference type="InterPro" id="IPR004087">
    <property type="entry name" value="KH_dom"/>
</dbReference>
<sequence>SPESRYSSAQKATVLVFSRSVEAGIEKGINPGLNPGSSVTAQLVVSSNQVGCLLGKGGAIVSEMRKATGASIKIIGADQVSKCASNNDQVVQ</sequence>
<organism evidence="4 5">
    <name type="scientific">Trifolium medium</name>
    <dbReference type="NCBI Taxonomy" id="97028"/>
    <lineage>
        <taxon>Eukaryota</taxon>
        <taxon>Viridiplantae</taxon>
        <taxon>Streptophyta</taxon>
        <taxon>Embryophyta</taxon>
        <taxon>Tracheophyta</taxon>
        <taxon>Spermatophyta</taxon>
        <taxon>Magnoliopsida</taxon>
        <taxon>eudicotyledons</taxon>
        <taxon>Gunneridae</taxon>
        <taxon>Pentapetalae</taxon>
        <taxon>rosids</taxon>
        <taxon>fabids</taxon>
        <taxon>Fabales</taxon>
        <taxon>Fabaceae</taxon>
        <taxon>Papilionoideae</taxon>
        <taxon>50 kb inversion clade</taxon>
        <taxon>NPAAA clade</taxon>
        <taxon>Hologalegina</taxon>
        <taxon>IRL clade</taxon>
        <taxon>Trifolieae</taxon>
        <taxon>Trifolium</taxon>
    </lineage>
</organism>
<evidence type="ECO:0000256" key="1">
    <source>
        <dbReference type="ARBA" id="ARBA00022737"/>
    </source>
</evidence>
<accession>A0A392NVJ5</accession>
<evidence type="ECO:0000259" key="3">
    <source>
        <dbReference type="SMART" id="SM00322"/>
    </source>
</evidence>
<name>A0A392NVJ5_9FABA</name>
<dbReference type="InterPro" id="IPR036612">
    <property type="entry name" value="KH_dom_type_1_sf"/>
</dbReference>
<evidence type="ECO:0000256" key="2">
    <source>
        <dbReference type="PROSITE-ProRule" id="PRU00117"/>
    </source>
</evidence>
<dbReference type="AlphaFoldDB" id="A0A392NVJ5"/>
<feature type="non-terminal residue" evidence="4">
    <location>
        <position position="1"/>
    </location>
</feature>
<reference evidence="4 5" key="1">
    <citation type="journal article" date="2018" name="Front. Plant Sci.">
        <title>Red Clover (Trifolium pratense) and Zigzag Clover (T. medium) - A Picture of Genomic Similarities and Differences.</title>
        <authorList>
            <person name="Dluhosova J."/>
            <person name="Istvanek J."/>
            <person name="Nedelnik J."/>
            <person name="Repkova J."/>
        </authorList>
    </citation>
    <scope>NUCLEOTIDE SEQUENCE [LARGE SCALE GENOMIC DNA]</scope>
    <source>
        <strain evidence="5">cv. 10/8</strain>
        <tissue evidence="4">Leaf</tissue>
    </source>
</reference>
<dbReference type="InterPro" id="IPR004088">
    <property type="entry name" value="KH_dom_type_1"/>
</dbReference>
<dbReference type="GO" id="GO:0003723">
    <property type="term" value="F:RNA binding"/>
    <property type="evidence" value="ECO:0007669"/>
    <property type="project" value="UniProtKB-UniRule"/>
</dbReference>
<feature type="domain" description="K Homology" evidence="3">
    <location>
        <begin position="37"/>
        <end position="92"/>
    </location>
</feature>
<evidence type="ECO:0000313" key="5">
    <source>
        <dbReference type="Proteomes" id="UP000265520"/>
    </source>
</evidence>
<dbReference type="SUPFAM" id="SSF54791">
    <property type="entry name" value="Eukaryotic type KH-domain (KH-domain type I)"/>
    <property type="match status" value="1"/>
</dbReference>
<evidence type="ECO:0000313" key="4">
    <source>
        <dbReference type="EMBL" id="MCI03474.1"/>
    </source>
</evidence>
<dbReference type="PANTHER" id="PTHR10288">
    <property type="entry name" value="KH DOMAIN CONTAINING RNA BINDING PROTEIN"/>
    <property type="match status" value="1"/>
</dbReference>
<dbReference type="EMBL" id="LXQA010052290">
    <property type="protein sequence ID" value="MCI03474.1"/>
    <property type="molecule type" value="Genomic_DNA"/>
</dbReference>
<keyword evidence="1" id="KW-0677">Repeat</keyword>
<comment type="caution">
    <text evidence="4">The sequence shown here is derived from an EMBL/GenBank/DDBJ whole genome shotgun (WGS) entry which is preliminary data.</text>
</comment>
<dbReference type="PROSITE" id="PS50084">
    <property type="entry name" value="KH_TYPE_1"/>
    <property type="match status" value="1"/>
</dbReference>
<dbReference type="Gene3D" id="3.30.310.210">
    <property type="match status" value="1"/>
</dbReference>
<feature type="non-terminal residue" evidence="4">
    <location>
        <position position="92"/>
    </location>
</feature>
<dbReference type="SMART" id="SM00322">
    <property type="entry name" value="KH"/>
    <property type="match status" value="1"/>
</dbReference>
<dbReference type="Proteomes" id="UP000265520">
    <property type="component" value="Unassembled WGS sequence"/>
</dbReference>